<dbReference type="InterPro" id="IPR016166">
    <property type="entry name" value="FAD-bd_PCMH"/>
</dbReference>
<dbReference type="AlphaFoldDB" id="A0AAN0MI48"/>
<organism evidence="5 6">
    <name type="scientific">Yoonia rhodophyticola</name>
    <dbReference type="NCBI Taxonomy" id="3137370"/>
    <lineage>
        <taxon>Bacteria</taxon>
        <taxon>Pseudomonadati</taxon>
        <taxon>Pseudomonadota</taxon>
        <taxon>Alphaproteobacteria</taxon>
        <taxon>Rhodobacterales</taxon>
        <taxon>Paracoccaceae</taxon>
        <taxon>Yoonia</taxon>
    </lineage>
</organism>
<dbReference type="GO" id="GO:0022904">
    <property type="term" value="P:respiratory electron transport chain"/>
    <property type="evidence" value="ECO:0007669"/>
    <property type="project" value="TreeGrafter"/>
</dbReference>
<evidence type="ECO:0000313" key="6">
    <source>
        <dbReference type="Proteomes" id="UP001470809"/>
    </source>
</evidence>
<name>A0AAN0MI48_9RHOB</name>
<dbReference type="InterPro" id="IPR016171">
    <property type="entry name" value="Vanillyl_alc_oxidase_C-sub2"/>
</dbReference>
<gene>
    <name evidence="5" type="ORF">AABB31_09530</name>
</gene>
<dbReference type="Pfam" id="PF01565">
    <property type="entry name" value="FAD_binding_4"/>
    <property type="match status" value="1"/>
</dbReference>
<evidence type="ECO:0000256" key="1">
    <source>
        <dbReference type="ARBA" id="ARBA00008000"/>
    </source>
</evidence>
<accession>A0AAN0MI48</accession>
<dbReference type="InterPro" id="IPR036318">
    <property type="entry name" value="FAD-bd_PCMH-like_sf"/>
</dbReference>
<comment type="similarity">
    <text evidence="1">Belongs to the FAD-binding oxidoreductase/transferase type 4 family.</text>
</comment>
<dbReference type="InterPro" id="IPR006094">
    <property type="entry name" value="Oxid_FAD_bind_N"/>
</dbReference>
<dbReference type="SUPFAM" id="SSF56176">
    <property type="entry name" value="FAD-binding/transporter-associated domain-like"/>
    <property type="match status" value="1"/>
</dbReference>
<keyword evidence="3" id="KW-0274">FAD</keyword>
<dbReference type="PROSITE" id="PS51387">
    <property type="entry name" value="FAD_PCMH"/>
    <property type="match status" value="1"/>
</dbReference>
<evidence type="ECO:0000256" key="2">
    <source>
        <dbReference type="ARBA" id="ARBA00022630"/>
    </source>
</evidence>
<reference evidence="5" key="1">
    <citation type="submission" date="2024-08" db="EMBL/GenBank/DDBJ databases">
        <title>Phylogenomic analyses of a clade within the roseobacter group suggest taxonomic reassignments of species of the genera Aestuariivita, Citreicella, Loktanella, Nautella, Pelagibaca, Ruegeria, Thalassobius, Thiobacimonas and Tropicibacter, and the proposal o.</title>
        <authorList>
            <person name="Jeon C.O."/>
        </authorList>
    </citation>
    <scope>NUCLEOTIDE SEQUENCE</scope>
    <source>
        <strain evidence="5">SS1-5</strain>
    </source>
</reference>
<sequence length="472" mass="50027">MLNPVTPTFTGHLRNLLPAAAFKDDSAAYLQEPRDRWTGQGLVVAPANTQEVAALVRACAKARVGVVPYAGGTGLVGGQIMGEGPAPVVLSLERMNRIRDVYPMENVLVCDAGVILADIQRAAEEIDRLFPLSLGSEGSARIGGLLSTNAGGVNVLRYGNARALCLGLEVVRPDGSIWHGLSRLRKDNTGYDLRHLMIGAEGTLGIITGAALKLSPQPFATGAAMLAVPSPAAALDLLALAGAQMGDTISAFEIIHRQGFDFLAEVGPEVRMPFADIPEWCVLIDVGLPAGLSPDAALEALFVAGHEKGLVSDGVIAQSVAQRQAFWHIRESIPIANRRIGSVSSHDISVPLSVIPDFIARGNAALADIGPFRINCFGHLGDGNLHYNVFPMPGRTRDDHEEQRGQIKQTVHDLVHALGGSVSAEHGVGRLKVDDLENYGDPAKLAMLRAVKDALDPLGIMNPGAVLRQRSE</sequence>
<dbReference type="Gene3D" id="3.30.465.10">
    <property type="match status" value="1"/>
</dbReference>
<feature type="domain" description="FAD-binding PCMH-type" evidence="4">
    <location>
        <begin position="30"/>
        <end position="217"/>
    </location>
</feature>
<dbReference type="Gene3D" id="3.30.70.2190">
    <property type="match status" value="1"/>
</dbReference>
<dbReference type="Proteomes" id="UP001470809">
    <property type="component" value="Chromosome"/>
</dbReference>
<keyword evidence="6" id="KW-1185">Reference proteome</keyword>
<dbReference type="PANTHER" id="PTHR43716:SF2">
    <property type="entry name" value="BLL6224 PROTEIN"/>
    <property type="match status" value="1"/>
</dbReference>
<dbReference type="GO" id="GO:0003824">
    <property type="term" value="F:catalytic activity"/>
    <property type="evidence" value="ECO:0007669"/>
    <property type="project" value="InterPro"/>
</dbReference>
<dbReference type="SUPFAM" id="SSF55103">
    <property type="entry name" value="FAD-linked oxidases, C-terminal domain"/>
    <property type="match status" value="1"/>
</dbReference>
<dbReference type="Gene3D" id="1.10.45.10">
    <property type="entry name" value="Vanillyl-alcohol Oxidase, Chain A, domain 4"/>
    <property type="match status" value="1"/>
</dbReference>
<dbReference type="InterPro" id="IPR004113">
    <property type="entry name" value="FAD-bd_oxidored_4_C"/>
</dbReference>
<dbReference type="Gene3D" id="3.30.70.2740">
    <property type="match status" value="1"/>
</dbReference>
<dbReference type="InterPro" id="IPR016169">
    <property type="entry name" value="FAD-bd_PCMH_sub2"/>
</dbReference>
<dbReference type="InterPro" id="IPR016164">
    <property type="entry name" value="FAD-linked_Oxase-like_C"/>
</dbReference>
<dbReference type="GO" id="GO:0071949">
    <property type="term" value="F:FAD binding"/>
    <property type="evidence" value="ECO:0007669"/>
    <property type="project" value="InterPro"/>
</dbReference>
<dbReference type="InterPro" id="IPR051264">
    <property type="entry name" value="FAD-oxidored/transferase_4"/>
</dbReference>
<keyword evidence="2" id="KW-0285">Flavoprotein</keyword>
<proteinExistence type="inferred from homology"/>
<evidence type="ECO:0000259" key="4">
    <source>
        <dbReference type="PROSITE" id="PS51387"/>
    </source>
</evidence>
<dbReference type="PANTHER" id="PTHR43716">
    <property type="entry name" value="D-2-HYDROXYGLUTARATE DEHYDROGENASE, MITOCHONDRIAL"/>
    <property type="match status" value="1"/>
</dbReference>
<dbReference type="Pfam" id="PF02913">
    <property type="entry name" value="FAD-oxidase_C"/>
    <property type="match status" value="1"/>
</dbReference>
<dbReference type="RefSeq" id="WP_342078363.1">
    <property type="nucleotide sequence ID" value="NZ_CP151767.2"/>
</dbReference>
<evidence type="ECO:0000313" key="5">
    <source>
        <dbReference type="EMBL" id="WZU69071.1"/>
    </source>
</evidence>
<protein>
    <submittedName>
        <fullName evidence="5">FAD-binding oxidoreductase</fullName>
    </submittedName>
</protein>
<dbReference type="EMBL" id="CP151767">
    <property type="protein sequence ID" value="WZU69071.1"/>
    <property type="molecule type" value="Genomic_DNA"/>
</dbReference>
<dbReference type="KEGG" id="yrh:AABB31_09530"/>
<evidence type="ECO:0000256" key="3">
    <source>
        <dbReference type="ARBA" id="ARBA00022827"/>
    </source>
</evidence>